<name>A0A8C3P313_9PASS</name>
<reference evidence="2" key="2">
    <citation type="submission" date="2025-09" db="UniProtKB">
        <authorList>
            <consortium name="Ensembl"/>
        </authorList>
    </citation>
    <scope>IDENTIFICATION</scope>
</reference>
<proteinExistence type="predicted"/>
<feature type="compositionally biased region" description="Polar residues" evidence="1">
    <location>
        <begin position="1"/>
        <end position="17"/>
    </location>
</feature>
<keyword evidence="3" id="KW-1185">Reference proteome</keyword>
<reference evidence="2" key="1">
    <citation type="submission" date="2025-08" db="UniProtKB">
        <authorList>
            <consortium name="Ensembl"/>
        </authorList>
    </citation>
    <scope>IDENTIFICATION</scope>
</reference>
<feature type="region of interest" description="Disordered" evidence="1">
    <location>
        <begin position="1"/>
        <end position="24"/>
    </location>
</feature>
<evidence type="ECO:0000313" key="3">
    <source>
        <dbReference type="Proteomes" id="UP000694396"/>
    </source>
</evidence>
<evidence type="ECO:0000313" key="2">
    <source>
        <dbReference type="Ensembl" id="ENSCRFP00000005861.1"/>
    </source>
</evidence>
<evidence type="ECO:0000256" key="1">
    <source>
        <dbReference type="SAM" id="MobiDB-lite"/>
    </source>
</evidence>
<dbReference type="Ensembl" id="ENSCRFT00000006083.1">
    <property type="protein sequence ID" value="ENSCRFP00000005861.1"/>
    <property type="gene ID" value="ENSCRFG00000004696.1"/>
</dbReference>
<sequence>SAQGPWSNTEISFSPQPSVKPAGQGSSLLMASLHACGTVASLPSLLFNFPKCVCANTTGFLFQPDKKVLGIHVEHDTEATPCWHHDHAGSSWESSPG</sequence>
<protein>
    <submittedName>
        <fullName evidence="2">Uncharacterized protein</fullName>
    </submittedName>
</protein>
<dbReference type="AlphaFoldDB" id="A0A8C3P313"/>
<dbReference type="Proteomes" id="UP000694396">
    <property type="component" value="Unplaced"/>
</dbReference>
<organism evidence="2 3">
    <name type="scientific">Cyanoderma ruficeps</name>
    <name type="common">rufous-capped babbler</name>
    <dbReference type="NCBI Taxonomy" id="181631"/>
    <lineage>
        <taxon>Eukaryota</taxon>
        <taxon>Metazoa</taxon>
        <taxon>Chordata</taxon>
        <taxon>Craniata</taxon>
        <taxon>Vertebrata</taxon>
        <taxon>Euteleostomi</taxon>
        <taxon>Archelosauria</taxon>
        <taxon>Archosauria</taxon>
        <taxon>Dinosauria</taxon>
        <taxon>Saurischia</taxon>
        <taxon>Theropoda</taxon>
        <taxon>Coelurosauria</taxon>
        <taxon>Aves</taxon>
        <taxon>Neognathae</taxon>
        <taxon>Neoaves</taxon>
        <taxon>Telluraves</taxon>
        <taxon>Australaves</taxon>
        <taxon>Passeriformes</taxon>
        <taxon>Sylvioidea</taxon>
        <taxon>Timaliidae</taxon>
        <taxon>Cyanoderma</taxon>
    </lineage>
</organism>
<accession>A0A8C3P313</accession>